<protein>
    <recommendedName>
        <fullName evidence="1">DUF6894 domain-containing protein</fullName>
    </recommendedName>
</protein>
<comment type="caution">
    <text evidence="2">The sequence shown here is derived from an EMBL/GenBank/DDBJ whole genome shotgun (WGS) entry which is preliminary data.</text>
</comment>
<accession>A0ABU8B5G7</accession>
<dbReference type="Proteomes" id="UP001364224">
    <property type="component" value="Unassembled WGS sequence"/>
</dbReference>
<evidence type="ECO:0000313" key="2">
    <source>
        <dbReference type="EMBL" id="MEH2553283.1"/>
    </source>
</evidence>
<organism evidence="2 3">
    <name type="scientific">Bradyrhizobium algeriense</name>
    <dbReference type="NCBI Taxonomy" id="634784"/>
    <lineage>
        <taxon>Bacteria</taxon>
        <taxon>Pseudomonadati</taxon>
        <taxon>Pseudomonadota</taxon>
        <taxon>Alphaproteobacteria</taxon>
        <taxon>Hyphomicrobiales</taxon>
        <taxon>Nitrobacteraceae</taxon>
        <taxon>Bradyrhizobium</taxon>
    </lineage>
</organism>
<sequence length="124" mass="13404">MHQAIRGTRLGAFPKRNLQQPPSSHPFGGGPLHVCHWKLAALRPNPAGMRYFFHIVDKYGLSPDEIGCELADQDAAILHARRIAAELAKTGEFFRFSVVFVTLTAVPGASSNRNQSVAGPVAAT</sequence>
<dbReference type="InterPro" id="IPR054189">
    <property type="entry name" value="DUF6894"/>
</dbReference>
<dbReference type="Pfam" id="PF21834">
    <property type="entry name" value="DUF6894"/>
    <property type="match status" value="1"/>
</dbReference>
<gene>
    <name evidence="2" type="ORF">V1286_000812</name>
</gene>
<keyword evidence="3" id="KW-1185">Reference proteome</keyword>
<feature type="domain" description="DUF6894" evidence="1">
    <location>
        <begin position="50"/>
        <end position="92"/>
    </location>
</feature>
<dbReference type="RefSeq" id="WP_334477727.1">
    <property type="nucleotide sequence ID" value="NZ_JAZHRV010000001.1"/>
</dbReference>
<dbReference type="EMBL" id="JAZHRV010000001">
    <property type="protein sequence ID" value="MEH2553283.1"/>
    <property type="molecule type" value="Genomic_DNA"/>
</dbReference>
<evidence type="ECO:0000259" key="1">
    <source>
        <dbReference type="Pfam" id="PF21834"/>
    </source>
</evidence>
<proteinExistence type="predicted"/>
<reference evidence="2 3" key="1">
    <citation type="submission" date="2024-02" db="EMBL/GenBank/DDBJ databases">
        <title>Adaptive strategies in a cosmopolitan and abundant soil bacterium.</title>
        <authorList>
            <person name="Carini P."/>
        </authorList>
    </citation>
    <scope>NUCLEOTIDE SEQUENCE [LARGE SCALE GENOMIC DNA]</scope>
    <source>
        <strain evidence="2 3">AZCC 1608</strain>
    </source>
</reference>
<name>A0ABU8B5G7_9BRAD</name>
<evidence type="ECO:0000313" key="3">
    <source>
        <dbReference type="Proteomes" id="UP001364224"/>
    </source>
</evidence>